<evidence type="ECO:0000313" key="3">
    <source>
        <dbReference type="EMBL" id="MEJ5945412.1"/>
    </source>
</evidence>
<evidence type="ECO:0000256" key="1">
    <source>
        <dbReference type="SAM" id="MobiDB-lite"/>
    </source>
</evidence>
<name>A0ABU8RJZ0_9ACTN</name>
<reference evidence="3 4" key="1">
    <citation type="journal article" date="2017" name="Int. J. Syst. Evol. Microbiol.">
        <title>Pseudokineococcus basanitobsidens sp. nov., isolated from volcanic rock.</title>
        <authorList>
            <person name="Lee D.W."/>
            <person name="Park M.Y."/>
            <person name="Kim J.J."/>
            <person name="Kim B.S."/>
        </authorList>
    </citation>
    <scope>NUCLEOTIDE SEQUENCE [LARGE SCALE GENOMIC DNA]</scope>
    <source>
        <strain evidence="3 4">DSM 103726</strain>
    </source>
</reference>
<feature type="domain" description="Rv3660c-like CheY-like N-terminal" evidence="2">
    <location>
        <begin position="16"/>
        <end position="120"/>
    </location>
</feature>
<dbReference type="InterPro" id="IPR059050">
    <property type="entry name" value="Rv3660c_N"/>
</dbReference>
<gene>
    <name evidence="3" type="primary">ssd</name>
    <name evidence="3" type="ORF">WDZ17_08910</name>
</gene>
<dbReference type="EMBL" id="JBBIAA010000008">
    <property type="protein sequence ID" value="MEJ5945412.1"/>
    <property type="molecule type" value="Genomic_DNA"/>
</dbReference>
<dbReference type="RefSeq" id="WP_339574797.1">
    <property type="nucleotide sequence ID" value="NZ_JBBIAA010000008.1"/>
</dbReference>
<dbReference type="PANTHER" id="PTHR43384:SF11">
    <property type="entry name" value="SEPTUM SITE DETERMINING PROTEIN"/>
    <property type="match status" value="1"/>
</dbReference>
<dbReference type="Gene3D" id="3.40.50.300">
    <property type="entry name" value="P-loop containing nucleotide triphosphate hydrolases"/>
    <property type="match status" value="1"/>
</dbReference>
<dbReference type="InterPro" id="IPR027417">
    <property type="entry name" value="P-loop_NTPase"/>
</dbReference>
<organism evidence="3 4">
    <name type="scientific">Pseudokineococcus basanitobsidens</name>
    <dbReference type="NCBI Taxonomy" id="1926649"/>
    <lineage>
        <taxon>Bacteria</taxon>
        <taxon>Bacillati</taxon>
        <taxon>Actinomycetota</taxon>
        <taxon>Actinomycetes</taxon>
        <taxon>Kineosporiales</taxon>
        <taxon>Kineosporiaceae</taxon>
        <taxon>Pseudokineococcus</taxon>
    </lineage>
</organism>
<sequence length="426" mass="41952">MLSRGTSSRGVVLVTGSAWLEERVRACAAAAGTSVEVLRAPPDPGVALPAAALEVWGADALEHTAGPPPTSTPRVVVTADAAPDAVWRAALEVGARGVVQLPTGEAELVDVLLAAADDRGADGTVVGVTGACGGAGASVLAVALARAGTGSARGGVLLADLDDLGGGADVLVGLEDAAGLRWADLAGVRGALRPDVLEGTLPRRWGVDVLAPATGTEVAPAAGGGRVPPPASEAVVDAARRSHGLVVLDLPRGLRGVEHLLALVGPLVLVVPGQVRAGVAAGRLLAHVDRCAPGTDVRVVVRAPAGRGGGPRPVEVARALGRPLDGVVPHDAHVAAAELRGRPFPGRDGALVRWARGALGDLARADPAGVGVPTSVPTSAPSGAVGDLPGRRGWRPRAGPSRPPGAPAPGPGPGARAVTTGAGTGR</sequence>
<accession>A0ABU8RJZ0</accession>
<comment type="caution">
    <text evidence="3">The sequence shown here is derived from an EMBL/GenBank/DDBJ whole genome shotgun (WGS) entry which is preliminary data.</text>
</comment>
<dbReference type="Proteomes" id="UP001387100">
    <property type="component" value="Unassembled WGS sequence"/>
</dbReference>
<dbReference type="NCBIfam" id="TIGR03815">
    <property type="entry name" value="CpaE_hom_Actino"/>
    <property type="match status" value="1"/>
</dbReference>
<proteinExistence type="predicted"/>
<dbReference type="InterPro" id="IPR022521">
    <property type="entry name" value="Rv3660c"/>
</dbReference>
<feature type="compositionally biased region" description="Pro residues" evidence="1">
    <location>
        <begin position="401"/>
        <end position="412"/>
    </location>
</feature>
<feature type="compositionally biased region" description="Low complexity" evidence="1">
    <location>
        <begin position="414"/>
        <end position="426"/>
    </location>
</feature>
<dbReference type="PANTHER" id="PTHR43384">
    <property type="entry name" value="SEPTUM SITE-DETERMINING PROTEIN MIND HOMOLOG, CHLOROPLASTIC-RELATED"/>
    <property type="match status" value="1"/>
</dbReference>
<evidence type="ECO:0000313" key="4">
    <source>
        <dbReference type="Proteomes" id="UP001387100"/>
    </source>
</evidence>
<evidence type="ECO:0000259" key="2">
    <source>
        <dbReference type="Pfam" id="PF26563"/>
    </source>
</evidence>
<dbReference type="SUPFAM" id="SSF52540">
    <property type="entry name" value="P-loop containing nucleoside triphosphate hydrolases"/>
    <property type="match status" value="1"/>
</dbReference>
<protein>
    <submittedName>
        <fullName evidence="3">Septum site-determining protein Ssd</fullName>
    </submittedName>
</protein>
<keyword evidence="4" id="KW-1185">Reference proteome</keyword>
<dbReference type="InterPro" id="IPR050625">
    <property type="entry name" value="ParA/MinD_ATPase"/>
</dbReference>
<feature type="region of interest" description="Disordered" evidence="1">
    <location>
        <begin position="364"/>
        <end position="426"/>
    </location>
</feature>
<dbReference type="Pfam" id="PF26563">
    <property type="entry name" value="Rv3660c_N"/>
    <property type="match status" value="1"/>
</dbReference>